<dbReference type="Proteomes" id="UP001589832">
    <property type="component" value="Unassembled WGS sequence"/>
</dbReference>
<evidence type="ECO:0000313" key="1">
    <source>
        <dbReference type="EMBL" id="MFC0603754.1"/>
    </source>
</evidence>
<dbReference type="PROSITE" id="PS51257">
    <property type="entry name" value="PROKAR_LIPOPROTEIN"/>
    <property type="match status" value="1"/>
</dbReference>
<proteinExistence type="predicted"/>
<gene>
    <name evidence="1" type="ORF">ACFFGA_04250</name>
</gene>
<reference evidence="1 2" key="1">
    <citation type="submission" date="2024-09" db="EMBL/GenBank/DDBJ databases">
        <authorList>
            <person name="Sun Q."/>
            <person name="Mori K."/>
        </authorList>
    </citation>
    <scope>NUCLEOTIDE SEQUENCE [LARGE SCALE GENOMIC DNA]</scope>
    <source>
        <strain evidence="1 2">NCAIM B.02481</strain>
    </source>
</reference>
<evidence type="ECO:0000313" key="2">
    <source>
        <dbReference type="Proteomes" id="UP001589832"/>
    </source>
</evidence>
<sequence>MKTTKNAQIYVNTTSNKLNRIFGTLLMILLLAQSCSTSDDSDNDCDGPCNPPLAQEFANLRNTALEARTQNFNFNAEDGNVTLTSANGVQININGNCLTLNGNPVTGNVDVEYVELFDKGSMLATNKPTMGELPNGDKALLISGGEFFIEATQNGNELETNCGLQLIIPSALTGGTDAAMTLWEGVINAEGDLTWDEVDDATGQGGVFGEGDQYYSLLEGFGWSNVDRFYSDPRPKTQIQVQPPVGYNYTNSAVYLSYDGEDTGLAQLDTYDGTLNLFSEHYGQIPIGLECHVIFVTEDDGVWRYAIKPVTIVADDIITFNLGETTVGTEATLTALINGLP</sequence>
<dbReference type="RefSeq" id="WP_386060118.1">
    <property type="nucleotide sequence ID" value="NZ_JBHLTQ010000001.1"/>
</dbReference>
<evidence type="ECO:0008006" key="3">
    <source>
        <dbReference type="Google" id="ProtNLM"/>
    </source>
</evidence>
<dbReference type="EMBL" id="JBHLTQ010000001">
    <property type="protein sequence ID" value="MFC0603754.1"/>
    <property type="molecule type" value="Genomic_DNA"/>
</dbReference>
<accession>A0ABV6Q669</accession>
<name>A0ABV6Q669_9FLAO</name>
<comment type="caution">
    <text evidence="1">The sequence shown here is derived from an EMBL/GenBank/DDBJ whole genome shotgun (WGS) entry which is preliminary data.</text>
</comment>
<protein>
    <recommendedName>
        <fullName evidence="3">Lipocalin-like domain-containing protein</fullName>
    </recommendedName>
</protein>
<keyword evidence="2" id="KW-1185">Reference proteome</keyword>
<organism evidence="1 2">
    <name type="scientific">Winogradskyella pulchriflava</name>
    <dbReference type="NCBI Taxonomy" id="1110688"/>
    <lineage>
        <taxon>Bacteria</taxon>
        <taxon>Pseudomonadati</taxon>
        <taxon>Bacteroidota</taxon>
        <taxon>Flavobacteriia</taxon>
        <taxon>Flavobacteriales</taxon>
        <taxon>Flavobacteriaceae</taxon>
        <taxon>Winogradskyella</taxon>
    </lineage>
</organism>